<keyword evidence="3" id="KW-1185">Reference proteome</keyword>
<feature type="non-terminal residue" evidence="2">
    <location>
        <position position="143"/>
    </location>
</feature>
<reference evidence="2 3" key="1">
    <citation type="journal article" date="2022" name="Gigascience">
        <title>A chromosome-level genome assembly and annotation of the desert horned lizard, Phrynosoma platyrhinos, provides insight into chromosomal rearrangements among reptiles.</title>
        <authorList>
            <person name="Koochekian N."/>
            <person name="Ascanio A."/>
            <person name="Farleigh K."/>
            <person name="Card D.C."/>
            <person name="Schield D.R."/>
            <person name="Castoe T.A."/>
            <person name="Jezkova T."/>
        </authorList>
    </citation>
    <scope>NUCLEOTIDE SEQUENCE [LARGE SCALE GENOMIC DNA]</scope>
    <source>
        <strain evidence="2">NK-2021</strain>
    </source>
</reference>
<protein>
    <recommendedName>
        <fullName evidence="4">Prolactin receptor</fullName>
    </recommendedName>
</protein>
<gene>
    <name evidence="2" type="ORF">JD844_001297</name>
</gene>
<evidence type="ECO:0008006" key="4">
    <source>
        <dbReference type="Google" id="ProtNLM"/>
    </source>
</evidence>
<feature type="region of interest" description="Disordered" evidence="1">
    <location>
        <begin position="1"/>
        <end position="29"/>
    </location>
</feature>
<proteinExistence type="predicted"/>
<organism evidence="2 3">
    <name type="scientific">Phrynosoma platyrhinos</name>
    <name type="common">Desert horned lizard</name>
    <dbReference type="NCBI Taxonomy" id="52577"/>
    <lineage>
        <taxon>Eukaryota</taxon>
        <taxon>Metazoa</taxon>
        <taxon>Chordata</taxon>
        <taxon>Craniata</taxon>
        <taxon>Vertebrata</taxon>
        <taxon>Euteleostomi</taxon>
        <taxon>Lepidosauria</taxon>
        <taxon>Squamata</taxon>
        <taxon>Bifurcata</taxon>
        <taxon>Unidentata</taxon>
        <taxon>Episquamata</taxon>
        <taxon>Toxicofera</taxon>
        <taxon>Iguania</taxon>
        <taxon>Phrynosomatidae</taxon>
        <taxon>Phrynosomatinae</taxon>
        <taxon>Phrynosoma</taxon>
    </lineage>
</organism>
<accession>A0ABQ7TA11</accession>
<comment type="caution">
    <text evidence="2">The sequence shown here is derived from an EMBL/GenBank/DDBJ whole genome shotgun (WGS) entry which is preliminary data.</text>
</comment>
<evidence type="ECO:0000313" key="2">
    <source>
        <dbReference type="EMBL" id="KAH0626359.1"/>
    </source>
</evidence>
<feature type="compositionally biased region" description="Basic and acidic residues" evidence="1">
    <location>
        <begin position="18"/>
        <end position="29"/>
    </location>
</feature>
<dbReference type="Proteomes" id="UP000826234">
    <property type="component" value="Unassembled WGS sequence"/>
</dbReference>
<evidence type="ECO:0000313" key="3">
    <source>
        <dbReference type="Proteomes" id="UP000826234"/>
    </source>
</evidence>
<evidence type="ECO:0000256" key="1">
    <source>
        <dbReference type="SAM" id="MobiDB-lite"/>
    </source>
</evidence>
<dbReference type="EMBL" id="JAIPUX010000521">
    <property type="protein sequence ID" value="KAH0626359.1"/>
    <property type="molecule type" value="Genomic_DNA"/>
</dbReference>
<sequence length="143" mass="16072">MACKWPLPKMEGKPLGGAEEKERQRDKGAEPVCYIERDFKKEAPEETVEIHELEVSLSPDQSVVVLGSKSSAGKQIRYHDGVAEKGTELHYSISSQGLNDCGSQAKVEEQQWRSQCLEQPLVGQLQLPLRLILLKSMYVAKYE</sequence>
<name>A0ABQ7TA11_PHRPL</name>